<comment type="subcellular location">
    <subcellularLocation>
        <location evidence="1">Membrane</location>
        <topology evidence="1">Single-pass membrane protein</topology>
    </subcellularLocation>
</comment>
<proteinExistence type="predicted"/>
<dbReference type="InterPro" id="IPR007343">
    <property type="entry name" value="Uncharacterised_pept_Zn_put"/>
</dbReference>
<gene>
    <name evidence="7" type="ORF">EV665_101196</name>
</gene>
<evidence type="ECO:0000256" key="6">
    <source>
        <dbReference type="SAM" id="Phobius"/>
    </source>
</evidence>
<evidence type="ECO:0000256" key="5">
    <source>
        <dbReference type="SAM" id="MobiDB-lite"/>
    </source>
</evidence>
<evidence type="ECO:0000256" key="1">
    <source>
        <dbReference type="ARBA" id="ARBA00004167"/>
    </source>
</evidence>
<sequence>MEWKGRRQSGNIEDQRGAGPSAGGRNPFGRGNGGFRIPMGSGRRAGGGMSIGTIIFLVVIYFVFKAMGIDLLQVMGEGGGQVSMPGFEQTESASRRASPQEEETKAFMATVLAETEDTWNGIFQAAGERYEEPKMVLFSGSVQSACGFASAASGPFYCPGDRKVYLDMSFFDELAGKFDASGDFAQAYVVAHEVGHHVQNLTGVLPRFNQQRQRMSEVEANQMSIRVELQADCYAGIWGKYTEQKGLLERGDLEEALNAATQIGDDTLQKRMQGYVVPESFNHGTSEQRRRWFKRGFDTGRVDACDTFRGDV</sequence>
<keyword evidence="8" id="KW-1185">Reference proteome</keyword>
<dbReference type="Pfam" id="PF04228">
    <property type="entry name" value="Zn_peptidase"/>
    <property type="match status" value="1"/>
</dbReference>
<feature type="compositionally biased region" description="Low complexity" evidence="5">
    <location>
        <begin position="23"/>
        <end position="39"/>
    </location>
</feature>
<organism evidence="7 8">
    <name type="scientific">Shinella granuli</name>
    <dbReference type="NCBI Taxonomy" id="323621"/>
    <lineage>
        <taxon>Bacteria</taxon>
        <taxon>Pseudomonadati</taxon>
        <taxon>Pseudomonadota</taxon>
        <taxon>Alphaproteobacteria</taxon>
        <taxon>Hyphomicrobiales</taxon>
        <taxon>Rhizobiaceae</taxon>
        <taxon>Shinella</taxon>
    </lineage>
</organism>
<keyword evidence="4 6" id="KW-0472">Membrane</keyword>
<dbReference type="EMBL" id="SLVX01000001">
    <property type="protein sequence ID" value="TCN48462.1"/>
    <property type="molecule type" value="Genomic_DNA"/>
</dbReference>
<feature type="region of interest" description="Disordered" evidence="5">
    <location>
        <begin position="1"/>
        <end position="39"/>
    </location>
</feature>
<dbReference type="AlphaFoldDB" id="A0A4R2D5Z2"/>
<evidence type="ECO:0000256" key="4">
    <source>
        <dbReference type="ARBA" id="ARBA00023136"/>
    </source>
</evidence>
<evidence type="ECO:0000256" key="2">
    <source>
        <dbReference type="ARBA" id="ARBA00022692"/>
    </source>
</evidence>
<keyword evidence="2 6" id="KW-0812">Transmembrane</keyword>
<feature type="transmembrane region" description="Helical" evidence="6">
    <location>
        <begin position="45"/>
        <end position="64"/>
    </location>
</feature>
<evidence type="ECO:0000256" key="3">
    <source>
        <dbReference type="ARBA" id="ARBA00022989"/>
    </source>
</evidence>
<accession>A0A4R2D5Z2</accession>
<evidence type="ECO:0000313" key="8">
    <source>
        <dbReference type="Proteomes" id="UP000295351"/>
    </source>
</evidence>
<reference evidence="7 8" key="1">
    <citation type="submission" date="2019-03" db="EMBL/GenBank/DDBJ databases">
        <title>Genomic Encyclopedia of Type Strains, Phase IV (KMG-IV): sequencing the most valuable type-strain genomes for metagenomic binning, comparative biology and taxonomic classification.</title>
        <authorList>
            <person name="Goeker M."/>
        </authorList>
    </citation>
    <scope>NUCLEOTIDE SEQUENCE [LARGE SCALE GENOMIC DNA]</scope>
    <source>
        <strain evidence="7 8">DSM 18401</strain>
    </source>
</reference>
<name>A0A4R2D5Z2_SHIGR</name>
<dbReference type="PANTHER" id="PTHR30168:SF0">
    <property type="entry name" value="INNER MEMBRANE PROTEIN"/>
    <property type="match status" value="1"/>
</dbReference>
<protein>
    <recommendedName>
        <fullName evidence="9">Flagellar biosynthesis protein FlgM</fullName>
    </recommendedName>
</protein>
<dbReference type="PANTHER" id="PTHR30168">
    <property type="entry name" value="PUTATIVE MEMBRANE PROTEIN YPFJ"/>
    <property type="match status" value="1"/>
</dbReference>
<comment type="caution">
    <text evidence="7">The sequence shown here is derived from an EMBL/GenBank/DDBJ whole genome shotgun (WGS) entry which is preliminary data.</text>
</comment>
<dbReference type="Proteomes" id="UP000295351">
    <property type="component" value="Unassembled WGS sequence"/>
</dbReference>
<evidence type="ECO:0000313" key="7">
    <source>
        <dbReference type="EMBL" id="TCN48462.1"/>
    </source>
</evidence>
<evidence type="ECO:0008006" key="9">
    <source>
        <dbReference type="Google" id="ProtNLM"/>
    </source>
</evidence>
<keyword evidence="3 6" id="KW-1133">Transmembrane helix</keyword>
<dbReference type="GO" id="GO:0016020">
    <property type="term" value="C:membrane"/>
    <property type="evidence" value="ECO:0007669"/>
    <property type="project" value="UniProtKB-SubCell"/>
</dbReference>
<dbReference type="RefSeq" id="WP_064330713.1">
    <property type="nucleotide sequence ID" value="NZ_BAABEI010000012.1"/>
</dbReference>